<evidence type="ECO:0008006" key="4">
    <source>
        <dbReference type="Google" id="ProtNLM"/>
    </source>
</evidence>
<evidence type="ECO:0000256" key="1">
    <source>
        <dbReference type="SAM" id="SignalP"/>
    </source>
</evidence>
<keyword evidence="3" id="KW-1185">Reference proteome</keyword>
<dbReference type="AlphaFoldDB" id="A0A432Z5N7"/>
<feature type="chain" id="PRO_5019303404" description="Peptidoglycan-binding protein CsiV" evidence="1">
    <location>
        <begin position="29"/>
        <end position="365"/>
    </location>
</feature>
<dbReference type="Pfam" id="PF10972">
    <property type="entry name" value="CsiV"/>
    <property type="match status" value="1"/>
</dbReference>
<accession>A0A432Z5N7</accession>
<dbReference type="EMBL" id="PIQC01000001">
    <property type="protein sequence ID" value="RUO73212.1"/>
    <property type="molecule type" value="Genomic_DNA"/>
</dbReference>
<comment type="caution">
    <text evidence="2">The sequence shown here is derived from an EMBL/GenBank/DDBJ whole genome shotgun (WGS) entry which is preliminary data.</text>
</comment>
<protein>
    <recommendedName>
        <fullName evidence="4">Peptidoglycan-binding protein CsiV</fullName>
    </recommendedName>
</protein>
<proteinExistence type="predicted"/>
<evidence type="ECO:0000313" key="2">
    <source>
        <dbReference type="EMBL" id="RUO73212.1"/>
    </source>
</evidence>
<feature type="signal peptide" evidence="1">
    <location>
        <begin position="1"/>
        <end position="28"/>
    </location>
</feature>
<organism evidence="2 3">
    <name type="scientific">Idiomarina ramblicola</name>
    <dbReference type="NCBI Taxonomy" id="263724"/>
    <lineage>
        <taxon>Bacteria</taxon>
        <taxon>Pseudomonadati</taxon>
        <taxon>Pseudomonadota</taxon>
        <taxon>Gammaproteobacteria</taxon>
        <taxon>Alteromonadales</taxon>
        <taxon>Idiomarinaceae</taxon>
        <taxon>Idiomarina</taxon>
    </lineage>
</organism>
<evidence type="ECO:0000313" key="3">
    <source>
        <dbReference type="Proteomes" id="UP000288058"/>
    </source>
</evidence>
<reference evidence="3" key="1">
    <citation type="journal article" date="2018" name="Front. Microbiol.">
        <title>Genome-Based Analysis Reveals the Taxonomy and Diversity of the Family Idiomarinaceae.</title>
        <authorList>
            <person name="Liu Y."/>
            <person name="Lai Q."/>
            <person name="Shao Z."/>
        </authorList>
    </citation>
    <scope>NUCLEOTIDE SEQUENCE [LARGE SCALE GENOMIC DNA]</scope>
    <source>
        <strain evidence="3">R22</strain>
    </source>
</reference>
<dbReference type="InterPro" id="IPR021241">
    <property type="entry name" value="CsiV"/>
</dbReference>
<gene>
    <name evidence="2" type="ORF">CWI78_01855</name>
</gene>
<name>A0A432Z5N7_9GAMM</name>
<dbReference type="RefSeq" id="WP_126779708.1">
    <property type="nucleotide sequence ID" value="NZ_PIQC01000001.1"/>
</dbReference>
<dbReference type="OrthoDB" id="5566524at2"/>
<sequence>MTLVHRGLKSVLGLTAALMALVSVDVVAQSDKDYWRWFEVEVLVFKHTATDQSGENFSLTMQPITIAGSRDLLTSYHSQQNRSLRAALPICETLSEQEWQFDVACQYENEDQWIPIAGNPFAPSHILSEMASTEVVIDGPGGNIETASQPFLMPEDVLELSPIRTELNNKGQGKPLLHLAWRQPVFTRNQASKFRLFGGKNYSDEFFYNGFPQEREKLNTPLSSASQQQRMDNIQSLLNVINSGKEPFRRLNETTPVRPPLMAAGQPNLSWEFDGLMQIFLVGNYLHIDGEFNLRETDRIQRTANDIEEQASLALNNASEQIPYLRSYYFSQLRRVISHETHYFDHPKLGVVVQIRRTDLSAPRY</sequence>
<keyword evidence="1" id="KW-0732">Signal</keyword>
<dbReference type="Proteomes" id="UP000288058">
    <property type="component" value="Unassembled WGS sequence"/>
</dbReference>